<evidence type="ECO:0000256" key="5">
    <source>
        <dbReference type="ARBA" id="ARBA00022692"/>
    </source>
</evidence>
<keyword evidence="5 12" id="KW-0812">Transmembrane</keyword>
<feature type="transmembrane region" description="Helical" evidence="12">
    <location>
        <begin position="265"/>
        <end position="284"/>
    </location>
</feature>
<keyword evidence="9 12" id="KW-0472">Membrane</keyword>
<accession>A0A3N6X0K7</accession>
<evidence type="ECO:0000256" key="3">
    <source>
        <dbReference type="ARBA" id="ARBA00022448"/>
    </source>
</evidence>
<keyword evidence="3 12" id="KW-0813">Transport</keyword>
<dbReference type="CDD" id="cd12830">
    <property type="entry name" value="MtCorA-like"/>
    <property type="match status" value="1"/>
</dbReference>
<organism evidence="13 14">
    <name type="scientific">Aeromicrobium camelliae</name>
    <dbReference type="NCBI Taxonomy" id="1538144"/>
    <lineage>
        <taxon>Bacteria</taxon>
        <taxon>Bacillati</taxon>
        <taxon>Actinomycetota</taxon>
        <taxon>Actinomycetes</taxon>
        <taxon>Propionibacteriales</taxon>
        <taxon>Nocardioidaceae</taxon>
        <taxon>Aeromicrobium</taxon>
    </lineage>
</organism>
<dbReference type="InterPro" id="IPR045861">
    <property type="entry name" value="CorA_cytoplasmic_dom"/>
</dbReference>
<evidence type="ECO:0000256" key="11">
    <source>
        <dbReference type="ARBA" id="ARBA00045497"/>
    </source>
</evidence>
<dbReference type="AlphaFoldDB" id="A0A3N6X0K7"/>
<keyword evidence="14" id="KW-1185">Reference proteome</keyword>
<dbReference type="GO" id="GO:0000287">
    <property type="term" value="F:magnesium ion binding"/>
    <property type="evidence" value="ECO:0007669"/>
    <property type="project" value="TreeGrafter"/>
</dbReference>
<dbReference type="InterPro" id="IPR004488">
    <property type="entry name" value="Mg/Co-transport_prot_CorA"/>
</dbReference>
<dbReference type="GO" id="GO:0005886">
    <property type="term" value="C:plasma membrane"/>
    <property type="evidence" value="ECO:0007669"/>
    <property type="project" value="UniProtKB-SubCell"/>
</dbReference>
<evidence type="ECO:0000256" key="2">
    <source>
        <dbReference type="ARBA" id="ARBA00009765"/>
    </source>
</evidence>
<dbReference type="InterPro" id="IPR002523">
    <property type="entry name" value="MgTranspt_CorA/ZnTranspt_ZntB"/>
</dbReference>
<dbReference type="OrthoDB" id="9803416at2"/>
<dbReference type="Proteomes" id="UP000275225">
    <property type="component" value="Unassembled WGS sequence"/>
</dbReference>
<keyword evidence="7 12" id="KW-1133">Transmembrane helix</keyword>
<comment type="similarity">
    <text evidence="2 12">Belongs to the CorA metal ion transporter (MIT) (TC 1.A.35) family.</text>
</comment>
<evidence type="ECO:0000256" key="7">
    <source>
        <dbReference type="ARBA" id="ARBA00022989"/>
    </source>
</evidence>
<keyword evidence="4 12" id="KW-1003">Cell membrane</keyword>
<evidence type="ECO:0000256" key="12">
    <source>
        <dbReference type="RuleBase" id="RU362010"/>
    </source>
</evidence>
<comment type="subcellular location">
    <subcellularLocation>
        <location evidence="1">Cell membrane</location>
        <topology evidence="1">Multi-pass membrane protein</topology>
    </subcellularLocation>
    <subcellularLocation>
        <location evidence="12">Membrane</location>
        <topology evidence="12">Multi-pass membrane protein</topology>
    </subcellularLocation>
</comment>
<protein>
    <recommendedName>
        <fullName evidence="12">Magnesium transport protein CorA</fullName>
    </recommendedName>
</protein>
<evidence type="ECO:0000256" key="9">
    <source>
        <dbReference type="ARBA" id="ARBA00023136"/>
    </source>
</evidence>
<dbReference type="PANTHER" id="PTHR46494">
    <property type="entry name" value="CORA FAMILY METAL ION TRANSPORTER (EUROFUNG)"/>
    <property type="match status" value="1"/>
</dbReference>
<evidence type="ECO:0000256" key="1">
    <source>
        <dbReference type="ARBA" id="ARBA00004651"/>
    </source>
</evidence>
<dbReference type="NCBIfam" id="TIGR00383">
    <property type="entry name" value="corA"/>
    <property type="match status" value="1"/>
</dbReference>
<evidence type="ECO:0000313" key="13">
    <source>
        <dbReference type="EMBL" id="RQN07655.1"/>
    </source>
</evidence>
<keyword evidence="6 12" id="KW-0460">Magnesium</keyword>
<evidence type="ECO:0000256" key="10">
    <source>
        <dbReference type="ARBA" id="ARBA00034269"/>
    </source>
</evidence>
<dbReference type="InterPro" id="IPR045863">
    <property type="entry name" value="CorA_TM1_TM2"/>
</dbReference>
<dbReference type="Gene3D" id="1.20.58.340">
    <property type="entry name" value="Magnesium transport protein CorA, transmembrane region"/>
    <property type="match status" value="2"/>
</dbReference>
<dbReference type="GO" id="GO:0015095">
    <property type="term" value="F:magnesium ion transmembrane transporter activity"/>
    <property type="evidence" value="ECO:0007669"/>
    <property type="project" value="UniProtKB-UniRule"/>
</dbReference>
<comment type="catalytic activity">
    <reaction evidence="10">
        <text>Mg(2+)(in) = Mg(2+)(out)</text>
        <dbReference type="Rhea" id="RHEA:29827"/>
        <dbReference type="ChEBI" id="CHEBI:18420"/>
    </reaction>
</comment>
<dbReference type="EMBL" id="RQJX01000011">
    <property type="protein sequence ID" value="RQN07655.1"/>
    <property type="molecule type" value="Genomic_DNA"/>
</dbReference>
<evidence type="ECO:0000313" key="14">
    <source>
        <dbReference type="Proteomes" id="UP000275225"/>
    </source>
</evidence>
<dbReference type="FunFam" id="1.20.58.340:FF:000004">
    <property type="entry name" value="Magnesium transport protein CorA"/>
    <property type="match status" value="1"/>
</dbReference>
<feature type="transmembrane region" description="Helical" evidence="12">
    <location>
        <begin position="296"/>
        <end position="314"/>
    </location>
</feature>
<dbReference type="GO" id="GO:0015087">
    <property type="term" value="F:cobalt ion transmembrane transporter activity"/>
    <property type="evidence" value="ECO:0007669"/>
    <property type="project" value="UniProtKB-UniRule"/>
</dbReference>
<sequence length="322" mass="35953">MIIDCAVYRDGARLTTVPKDASSADLSRTVAALTDKEFIWIGISDPNPPELETIGAALRLHPLAVEDMLEPHQRPKVERYRDYVLVSLRAVHYADDDVTTSEVNVCLGARFVVTVRRGEGSIAHARAQLEADPERLAHGPIAALHAVLDLLVDGYDQVAAELENDVVEVEESVFSEARTKDSPRIYRLKRETLEFRRAVAPLKDPITRLSEAVLPEPARPYIRDVADHLSRAMETIETIDSLLDNALAAHLAQLSVRQNEDMRKLTAGATIFAVPTAIAGIYGMNFRYMPELDWHFGYPLVLAVMGGLCAYIYYRFKRSGWL</sequence>
<name>A0A3N6X0K7_9ACTN</name>
<dbReference type="SUPFAM" id="SSF143865">
    <property type="entry name" value="CorA soluble domain-like"/>
    <property type="match status" value="1"/>
</dbReference>
<dbReference type="Pfam" id="PF01544">
    <property type="entry name" value="CorA"/>
    <property type="match status" value="1"/>
</dbReference>
<keyword evidence="8 12" id="KW-0406">Ion transport</keyword>
<dbReference type="PANTHER" id="PTHR46494:SF1">
    <property type="entry name" value="CORA FAMILY METAL ION TRANSPORTER (EUROFUNG)"/>
    <property type="match status" value="1"/>
</dbReference>
<comment type="function">
    <text evidence="11">Mediates influx of magnesium ions. Alternates between open and closed states. Activated by low cytoplasmic Mg(2+) levels. Inactive when cytoplasmic Mg(2+) levels are high.</text>
</comment>
<dbReference type="SUPFAM" id="SSF144083">
    <property type="entry name" value="Magnesium transport protein CorA, transmembrane region"/>
    <property type="match status" value="1"/>
</dbReference>
<dbReference type="GO" id="GO:0050897">
    <property type="term" value="F:cobalt ion binding"/>
    <property type="evidence" value="ECO:0007669"/>
    <property type="project" value="TreeGrafter"/>
</dbReference>
<gene>
    <name evidence="12 13" type="primary">corA</name>
    <name evidence="13" type="ORF">EHW97_09135</name>
</gene>
<dbReference type="RefSeq" id="WP_124236863.1">
    <property type="nucleotide sequence ID" value="NZ_JBHUFI010000002.1"/>
</dbReference>
<reference evidence="13 14" key="1">
    <citation type="submission" date="2018-11" db="EMBL/GenBank/DDBJ databases">
        <authorList>
            <person name="Li F."/>
        </authorList>
    </citation>
    <scope>NUCLEOTIDE SEQUENCE [LARGE SCALE GENOMIC DNA]</scope>
    <source>
        <strain evidence="13 14">YS17T</strain>
    </source>
</reference>
<evidence type="ECO:0000256" key="8">
    <source>
        <dbReference type="ARBA" id="ARBA00023065"/>
    </source>
</evidence>
<evidence type="ECO:0000256" key="6">
    <source>
        <dbReference type="ARBA" id="ARBA00022842"/>
    </source>
</evidence>
<proteinExistence type="inferred from homology"/>
<dbReference type="Gene3D" id="3.30.460.20">
    <property type="entry name" value="CorA soluble domain-like"/>
    <property type="match status" value="1"/>
</dbReference>
<evidence type="ECO:0000256" key="4">
    <source>
        <dbReference type="ARBA" id="ARBA00022475"/>
    </source>
</evidence>
<comment type="caution">
    <text evidence="13">The sequence shown here is derived from an EMBL/GenBank/DDBJ whole genome shotgun (WGS) entry which is preliminary data.</text>
</comment>